<gene>
    <name evidence="1" type="ORF">PFISCL1PPCAC_3909</name>
</gene>
<dbReference type="AlphaFoldDB" id="A0AAV5V2P8"/>
<proteinExistence type="predicted"/>
<sequence length="110" mass="12641">MVDGQHPNVSARHFVSPPVARFRIPMSTVDFLARWVDHIEQIDKLLIFHFLDFDLFLVLLNEITVEHCIEYGGMDGEKLSASMYFLPLNNQSDVMVALIIIPTIEARSWP</sequence>
<evidence type="ECO:0008006" key="3">
    <source>
        <dbReference type="Google" id="ProtNLM"/>
    </source>
</evidence>
<comment type="caution">
    <text evidence="1">The sequence shown here is derived from an EMBL/GenBank/DDBJ whole genome shotgun (WGS) entry which is preliminary data.</text>
</comment>
<accession>A0AAV5V2P8</accession>
<protein>
    <recommendedName>
        <fullName evidence="3">G protein-coupled receptor</fullName>
    </recommendedName>
</protein>
<evidence type="ECO:0000313" key="1">
    <source>
        <dbReference type="EMBL" id="GMT12612.1"/>
    </source>
</evidence>
<name>A0AAV5V2P8_9BILA</name>
<dbReference type="Proteomes" id="UP001432322">
    <property type="component" value="Unassembled WGS sequence"/>
</dbReference>
<dbReference type="EMBL" id="BTSY01000001">
    <property type="protein sequence ID" value="GMT12612.1"/>
    <property type="molecule type" value="Genomic_DNA"/>
</dbReference>
<keyword evidence="2" id="KW-1185">Reference proteome</keyword>
<reference evidence="1" key="1">
    <citation type="submission" date="2023-10" db="EMBL/GenBank/DDBJ databases">
        <title>Genome assembly of Pristionchus species.</title>
        <authorList>
            <person name="Yoshida K."/>
            <person name="Sommer R.J."/>
        </authorList>
    </citation>
    <scope>NUCLEOTIDE SEQUENCE</scope>
    <source>
        <strain evidence="1">RS5133</strain>
    </source>
</reference>
<evidence type="ECO:0000313" key="2">
    <source>
        <dbReference type="Proteomes" id="UP001432322"/>
    </source>
</evidence>
<organism evidence="1 2">
    <name type="scientific">Pristionchus fissidentatus</name>
    <dbReference type="NCBI Taxonomy" id="1538716"/>
    <lineage>
        <taxon>Eukaryota</taxon>
        <taxon>Metazoa</taxon>
        <taxon>Ecdysozoa</taxon>
        <taxon>Nematoda</taxon>
        <taxon>Chromadorea</taxon>
        <taxon>Rhabditida</taxon>
        <taxon>Rhabditina</taxon>
        <taxon>Diplogasteromorpha</taxon>
        <taxon>Diplogasteroidea</taxon>
        <taxon>Neodiplogasteridae</taxon>
        <taxon>Pristionchus</taxon>
    </lineage>
</organism>
<feature type="non-terminal residue" evidence="1">
    <location>
        <position position="110"/>
    </location>
</feature>